<dbReference type="SUPFAM" id="SSF46785">
    <property type="entry name" value="Winged helix' DNA-binding domain"/>
    <property type="match status" value="1"/>
</dbReference>
<protein>
    <submittedName>
        <fullName evidence="6">Helix-turn-helix domain-containing protein</fullName>
    </submittedName>
</protein>
<dbReference type="InterPro" id="IPR029016">
    <property type="entry name" value="GAF-like_dom_sf"/>
</dbReference>
<evidence type="ECO:0000256" key="2">
    <source>
        <dbReference type="ARBA" id="ARBA00023125"/>
    </source>
</evidence>
<evidence type="ECO:0000313" key="6">
    <source>
        <dbReference type="EMBL" id="WTT21996.1"/>
    </source>
</evidence>
<organism evidence="6">
    <name type="scientific">Streptomyces sp. NBC_00093</name>
    <dbReference type="NCBI Taxonomy" id="2975649"/>
    <lineage>
        <taxon>Bacteria</taxon>
        <taxon>Bacillati</taxon>
        <taxon>Actinomycetota</taxon>
        <taxon>Actinomycetes</taxon>
        <taxon>Kitasatosporales</taxon>
        <taxon>Streptomycetaceae</taxon>
        <taxon>Streptomyces</taxon>
    </lineage>
</organism>
<keyword evidence="3" id="KW-0804">Transcription</keyword>
<proteinExistence type="predicted"/>
<keyword evidence="1" id="KW-0805">Transcription regulation</keyword>
<dbReference type="Gene3D" id="3.30.450.40">
    <property type="match status" value="2"/>
</dbReference>
<dbReference type="GO" id="GO:0003677">
    <property type="term" value="F:DNA binding"/>
    <property type="evidence" value="ECO:0007669"/>
    <property type="project" value="UniProtKB-KW"/>
</dbReference>
<keyword evidence="2" id="KW-0238">DNA-binding</keyword>
<dbReference type="InterPro" id="IPR005471">
    <property type="entry name" value="Tscrpt_reg_IclR_N"/>
</dbReference>
<name>A0AAU2ABK8_9ACTN</name>
<dbReference type="Gene3D" id="1.10.10.10">
    <property type="entry name" value="Winged helix-like DNA-binding domain superfamily/Winged helix DNA-binding domain"/>
    <property type="match status" value="1"/>
</dbReference>
<sequence>MGANGDHGPAGPIAGNDRIVRVLDALVTQSRTGGWGVRELAGMITESRSTVNRVLQGLVQRRLASVEGNGAYVVGPRLRVLADALHERHPVLREAPAIISELAGQCEATTAVVMHGPGPTTAFVCVLHEHAGPVRYGIRPGMILPLHAGSAGRAVLSALGLEALDGVALDQFTQDTVVDRQQLAEELDRAARDGFVTSVGQHIPLAAGVAAPFVTASGEVAAVSATRPRYSTTDEDLARLGPLVRDAAARLSALPPSVPDRGPIGTRTTDGTALGRFERLLDILVAQPAGITAGRDLTARIGARPATTTKLRTTAETTGITRTTADGRIAAGPLLLRWAAVLGTRAPLADLVADDLAELAAETGETSGLTVFDSATATAVLQATVPGPDPVRYELTTGAPVPLHAGAAGKVILAHCPPEVVEKQSLEALTPRTPTTRDQLERDLRLIRERGWAQADGERIPDAFGLAAPFFAGDEVAGSVNLTIPRFRKDDLDLPRLTSLLRRTAGRITELLTV</sequence>
<dbReference type="EMBL" id="CP108222">
    <property type="protein sequence ID" value="WTT21996.1"/>
    <property type="molecule type" value="Genomic_DNA"/>
</dbReference>
<dbReference type="SUPFAM" id="SSF55781">
    <property type="entry name" value="GAF domain-like"/>
    <property type="match status" value="2"/>
</dbReference>
<evidence type="ECO:0000256" key="1">
    <source>
        <dbReference type="ARBA" id="ARBA00023015"/>
    </source>
</evidence>
<feature type="domain" description="HTH iclR-type" evidence="4">
    <location>
        <begin position="13"/>
        <end position="76"/>
    </location>
</feature>
<dbReference type="AlphaFoldDB" id="A0AAU2ABK8"/>
<dbReference type="GO" id="GO:0003700">
    <property type="term" value="F:DNA-binding transcription factor activity"/>
    <property type="evidence" value="ECO:0007669"/>
    <property type="project" value="TreeGrafter"/>
</dbReference>
<evidence type="ECO:0000259" key="5">
    <source>
        <dbReference type="PROSITE" id="PS51078"/>
    </source>
</evidence>
<evidence type="ECO:0000256" key="3">
    <source>
        <dbReference type="ARBA" id="ARBA00023163"/>
    </source>
</evidence>
<feature type="domain" description="IclR-ED" evidence="5">
    <location>
        <begin position="334"/>
        <end position="514"/>
    </location>
</feature>
<reference evidence="6" key="1">
    <citation type="submission" date="2022-10" db="EMBL/GenBank/DDBJ databases">
        <title>The complete genomes of actinobacterial strains from the NBC collection.</title>
        <authorList>
            <person name="Joergensen T.S."/>
            <person name="Alvarez Arevalo M."/>
            <person name="Sterndorff E.B."/>
            <person name="Faurdal D."/>
            <person name="Vuksanovic O."/>
            <person name="Mourched A.-S."/>
            <person name="Charusanti P."/>
            <person name="Shaw S."/>
            <person name="Blin K."/>
            <person name="Weber T."/>
        </authorList>
    </citation>
    <scope>NUCLEOTIDE SEQUENCE</scope>
    <source>
        <strain evidence="6">NBC_00093</strain>
    </source>
</reference>
<dbReference type="PROSITE" id="PS51078">
    <property type="entry name" value="ICLR_ED"/>
    <property type="match status" value="2"/>
</dbReference>
<dbReference type="GO" id="GO:0045892">
    <property type="term" value="P:negative regulation of DNA-templated transcription"/>
    <property type="evidence" value="ECO:0007669"/>
    <property type="project" value="TreeGrafter"/>
</dbReference>
<dbReference type="PANTHER" id="PTHR30136:SF35">
    <property type="entry name" value="HTH-TYPE TRANSCRIPTIONAL REGULATOR RV1719"/>
    <property type="match status" value="1"/>
</dbReference>
<dbReference type="InterPro" id="IPR036390">
    <property type="entry name" value="WH_DNA-bd_sf"/>
</dbReference>
<dbReference type="PANTHER" id="PTHR30136">
    <property type="entry name" value="HELIX-TURN-HELIX TRANSCRIPTIONAL REGULATOR, ICLR FAMILY"/>
    <property type="match status" value="1"/>
</dbReference>
<dbReference type="InterPro" id="IPR014757">
    <property type="entry name" value="Tscrpt_reg_IclR_C"/>
</dbReference>
<gene>
    <name evidence="6" type="ORF">OHA22_43920</name>
</gene>
<evidence type="ECO:0000259" key="4">
    <source>
        <dbReference type="PROSITE" id="PS51077"/>
    </source>
</evidence>
<dbReference type="InterPro" id="IPR036388">
    <property type="entry name" value="WH-like_DNA-bd_sf"/>
</dbReference>
<dbReference type="InterPro" id="IPR050707">
    <property type="entry name" value="HTH_MetabolicPath_Reg"/>
</dbReference>
<dbReference type="PROSITE" id="PS51077">
    <property type="entry name" value="HTH_ICLR"/>
    <property type="match status" value="1"/>
</dbReference>
<accession>A0AAU2ABK8</accession>
<feature type="domain" description="IclR-ED" evidence="5">
    <location>
        <begin position="77"/>
        <end position="257"/>
    </location>
</feature>
<dbReference type="Pfam" id="PF01614">
    <property type="entry name" value="IclR_C"/>
    <property type="match status" value="2"/>
</dbReference>